<protein>
    <recommendedName>
        <fullName evidence="1">Pesticidal crystal protein Cry1Aa domain-containing protein</fullName>
    </recommendedName>
</protein>
<accession>A0A1V4HG96</accession>
<organism evidence="2 3">
    <name type="scientific">Paenibacillus ferrarius</name>
    <dbReference type="NCBI Taxonomy" id="1469647"/>
    <lineage>
        <taxon>Bacteria</taxon>
        <taxon>Bacillati</taxon>
        <taxon>Bacillota</taxon>
        <taxon>Bacilli</taxon>
        <taxon>Bacillales</taxon>
        <taxon>Paenibacillaceae</taxon>
        <taxon>Paenibacillus</taxon>
    </lineage>
</organism>
<sequence length="325" mass="36206">MKKTIIISIVALLLVGGISGFFIWEIQDDKAKKEMAIIADISTIQEKVNSLYNDNQKMNLADQVNNDIIKSTNDLFLNINNKELSPQASILLNQASFDISYVEKMFSVKQNIDKLFDKNGAIIESADIKSYKDQLDTLKSDKPSFVNEMMTKINDAETQKEQILTATRMVDALFTSSEKSTVKESITRTEIDNAKAKINDIKQDKAKESLLSFIQLTDSYIDSKIKAEAEATAKAKAEAKAKAIADANKLKNNNSGKSSSPSKKADGTLDLTDWSEYSTGDPVSLLKYLASGDVVKYNGRYWASPKLVEMISNEEVVYYKDISKK</sequence>
<dbReference type="OrthoDB" id="2596388at2"/>
<dbReference type="InterPro" id="IPR054544">
    <property type="entry name" value="Pest_crys_Cry1Aa_dom-IV"/>
</dbReference>
<name>A0A1V4HG96_9BACL</name>
<reference evidence="3" key="1">
    <citation type="submission" date="2016-07" db="EMBL/GenBank/DDBJ databases">
        <authorList>
            <person name="Florea S."/>
            <person name="Webb J.S."/>
            <person name="Jaromczyk J."/>
            <person name="Schardl C.L."/>
        </authorList>
    </citation>
    <scope>NUCLEOTIDE SEQUENCE [LARGE SCALE GENOMIC DNA]</scope>
    <source>
        <strain evidence="3">CY1</strain>
    </source>
</reference>
<evidence type="ECO:0000313" key="2">
    <source>
        <dbReference type="EMBL" id="OPH54688.1"/>
    </source>
</evidence>
<evidence type="ECO:0000259" key="1">
    <source>
        <dbReference type="Pfam" id="PF18449"/>
    </source>
</evidence>
<dbReference type="EMBL" id="MBTG01000021">
    <property type="protein sequence ID" value="OPH54688.1"/>
    <property type="molecule type" value="Genomic_DNA"/>
</dbReference>
<evidence type="ECO:0000313" key="3">
    <source>
        <dbReference type="Proteomes" id="UP000190626"/>
    </source>
</evidence>
<proteinExistence type="predicted"/>
<dbReference type="Proteomes" id="UP000190626">
    <property type="component" value="Unassembled WGS sequence"/>
</dbReference>
<feature type="domain" description="Pesticidal crystal protein Cry1Aa" evidence="1">
    <location>
        <begin position="162"/>
        <end position="222"/>
    </location>
</feature>
<dbReference type="AlphaFoldDB" id="A0A1V4HG96"/>
<dbReference type="RefSeq" id="WP_079414941.1">
    <property type="nucleotide sequence ID" value="NZ_MBTG01000021.1"/>
</dbReference>
<keyword evidence="3" id="KW-1185">Reference proteome</keyword>
<comment type="caution">
    <text evidence="2">The sequence shown here is derived from an EMBL/GenBank/DDBJ whole genome shotgun (WGS) entry which is preliminary data.</text>
</comment>
<gene>
    <name evidence="2" type="ORF">BC351_31235</name>
</gene>
<dbReference type="Pfam" id="PF18449">
    <property type="entry name" value="Endotoxin_C2"/>
    <property type="match status" value="1"/>
</dbReference>